<dbReference type="Proteomes" id="UP001148629">
    <property type="component" value="Unassembled WGS sequence"/>
</dbReference>
<sequence length="245" mass="27086">MRFTAFLVSLGFRAATEAFYLRLPGLHSQRPLQHLGSHTNEHAPFTLREQSQQVCNSGTRHWAGTVNVTDQKSIFFWYFESRHSPETDPVVLWFSGGPGATGELGLFKGIGPCAVNEDGNSTRRLEHSWIDHANVIFVDQPIGVGFSKISDRDLIAVNLHDGGQDIYSFLSTFTKSIFPETATRKWHIAGESMGGHYVVGYTDYIISQERERAKQGADLGLDIKSAVITSGYIDGPSQTVGMHPS</sequence>
<protein>
    <submittedName>
        <fullName evidence="1">Uncharacterized protein</fullName>
    </submittedName>
</protein>
<evidence type="ECO:0000313" key="1">
    <source>
        <dbReference type="EMBL" id="KAJ3502241.1"/>
    </source>
</evidence>
<organism evidence="1 2">
    <name type="scientific">Fusarium decemcellulare</name>
    <dbReference type="NCBI Taxonomy" id="57161"/>
    <lineage>
        <taxon>Eukaryota</taxon>
        <taxon>Fungi</taxon>
        <taxon>Dikarya</taxon>
        <taxon>Ascomycota</taxon>
        <taxon>Pezizomycotina</taxon>
        <taxon>Sordariomycetes</taxon>
        <taxon>Hypocreomycetidae</taxon>
        <taxon>Hypocreales</taxon>
        <taxon>Nectriaceae</taxon>
        <taxon>Fusarium</taxon>
        <taxon>Fusarium decemcellulare species complex</taxon>
    </lineage>
</organism>
<gene>
    <name evidence="1" type="ORF">NM208_g16766</name>
</gene>
<keyword evidence="2" id="KW-1185">Reference proteome</keyword>
<name>A0ACC1R9S3_9HYPO</name>
<evidence type="ECO:0000313" key="2">
    <source>
        <dbReference type="Proteomes" id="UP001148629"/>
    </source>
</evidence>
<reference evidence="1" key="1">
    <citation type="submission" date="2022-08" db="EMBL/GenBank/DDBJ databases">
        <title>Genome Sequence of Fusarium decemcellulare.</title>
        <authorList>
            <person name="Buettner E."/>
        </authorList>
    </citation>
    <scope>NUCLEOTIDE SEQUENCE</scope>
    <source>
        <strain evidence="1">Babe19</strain>
    </source>
</reference>
<proteinExistence type="predicted"/>
<comment type="caution">
    <text evidence="1">The sequence shown here is derived from an EMBL/GenBank/DDBJ whole genome shotgun (WGS) entry which is preliminary data.</text>
</comment>
<dbReference type="EMBL" id="JANRMS010005447">
    <property type="protein sequence ID" value="KAJ3502241.1"/>
    <property type="molecule type" value="Genomic_DNA"/>
</dbReference>
<accession>A0ACC1R9S3</accession>